<evidence type="ECO:0000259" key="2">
    <source>
        <dbReference type="Pfam" id="PF09350"/>
    </source>
</evidence>
<dbReference type="RefSeq" id="WP_047119908.1">
    <property type="nucleotide sequence ID" value="NZ_JBNBOD010000001.1"/>
</dbReference>
<dbReference type="Pfam" id="PF09350">
    <property type="entry name" value="DJC28_CD"/>
    <property type="match status" value="1"/>
</dbReference>
<reference evidence="3 4" key="1">
    <citation type="submission" date="2018-01" db="EMBL/GenBank/DDBJ databases">
        <title>Glutamicibacter soli strain NHPC-3 Whole genome sequence and assembly.</title>
        <authorList>
            <person name="Choudhury P."/>
            <person name="Gupta D."/>
            <person name="Sengupta K."/>
            <person name="Jawed A."/>
            <person name="Sultana N."/>
            <person name="Saha P."/>
        </authorList>
    </citation>
    <scope>NUCLEOTIDE SEQUENCE [LARGE SCALE GENOMIC DNA]</scope>
    <source>
        <strain evidence="3 4">NHPC-3</strain>
    </source>
</reference>
<dbReference type="InterPro" id="IPR018961">
    <property type="entry name" value="DnaJ_homolog_subfam-C_membr-28"/>
</dbReference>
<keyword evidence="4" id="KW-1185">Reference proteome</keyword>
<feature type="domain" description="DnaJ homologue subfamily C member 28 conserved" evidence="2">
    <location>
        <begin position="63"/>
        <end position="127"/>
    </location>
</feature>
<name>A0A365YDC2_9MICC</name>
<dbReference type="Proteomes" id="UP000252167">
    <property type="component" value="Unassembled WGS sequence"/>
</dbReference>
<comment type="caution">
    <text evidence="3">The sequence shown here is derived from an EMBL/GenBank/DDBJ whole genome shotgun (WGS) entry which is preliminary data.</text>
</comment>
<dbReference type="EMBL" id="POAF01000005">
    <property type="protein sequence ID" value="RBM00691.1"/>
    <property type="molecule type" value="Genomic_DNA"/>
</dbReference>
<sequence length="203" mass="22815">MGAPKPDENAALNAARYKLSQSAGEQLPVDEYAEATGMAPVDKAPSTPLQFYAEDEAWEVANSVLDEAFARGDFDNLALAGKNIDHITNTTDPDWWLKSMMHREKISGLGPPALTLRVEDEHMDQTLDQLPTEAAVREHIEDFNQRVIEARRQLLGGPPVITALRDATAEVLAWQQRRRAAAPAHEEQPDQATRRWWQRRKRA</sequence>
<proteinExistence type="predicted"/>
<evidence type="ECO:0000313" key="3">
    <source>
        <dbReference type="EMBL" id="RBM00691.1"/>
    </source>
</evidence>
<accession>A0A365YDC2</accession>
<evidence type="ECO:0000256" key="1">
    <source>
        <dbReference type="SAM" id="MobiDB-lite"/>
    </source>
</evidence>
<organism evidence="3 4">
    <name type="scientific">Glutamicibacter soli</name>
    <dbReference type="NCBI Taxonomy" id="453836"/>
    <lineage>
        <taxon>Bacteria</taxon>
        <taxon>Bacillati</taxon>
        <taxon>Actinomycetota</taxon>
        <taxon>Actinomycetes</taxon>
        <taxon>Micrococcales</taxon>
        <taxon>Micrococcaceae</taxon>
        <taxon>Glutamicibacter</taxon>
    </lineage>
</organism>
<feature type="region of interest" description="Disordered" evidence="1">
    <location>
        <begin position="178"/>
        <end position="203"/>
    </location>
</feature>
<protein>
    <submittedName>
        <fullName evidence="3">DUF1992 domain-containing protein</fullName>
    </submittedName>
</protein>
<evidence type="ECO:0000313" key="4">
    <source>
        <dbReference type="Proteomes" id="UP000252167"/>
    </source>
</evidence>
<gene>
    <name evidence="3" type="ORF">C1H84_12205</name>
</gene>
<dbReference type="AlphaFoldDB" id="A0A365YDC2"/>